<accession>A0ABV5WYI9</accession>
<protein>
    <submittedName>
        <fullName evidence="1">RloB family protein</fullName>
    </submittedName>
</protein>
<evidence type="ECO:0000313" key="2">
    <source>
        <dbReference type="Proteomes" id="UP001589707"/>
    </source>
</evidence>
<sequence length="198" mass="22265">MARHHKRTKSRRPRRQEARRILVVTEGRATEPQYVERLNSHLRSRNVTASVRTVGVGKDPLRVVQKCIEIREREEAKQKGFDTSVCLVDVDEHAGLPNAIKLADDEGNMILVSNVKFEIWLYWHVENKRPKLSAKQLDELMAKHGLVQKKALATSFPFENVDSACETARAADPDLSSGRIGPVSSSALPLLVRLLAPE</sequence>
<comment type="caution">
    <text evidence="1">The sequence shown here is derived from an EMBL/GenBank/DDBJ whole genome shotgun (WGS) entry which is preliminary data.</text>
</comment>
<dbReference type="InterPro" id="IPR025591">
    <property type="entry name" value="RloB"/>
</dbReference>
<name>A0ABV5WYI9_9MICO</name>
<evidence type="ECO:0000313" key="1">
    <source>
        <dbReference type="EMBL" id="MFB9775241.1"/>
    </source>
</evidence>
<keyword evidence="2" id="KW-1185">Reference proteome</keyword>
<dbReference type="RefSeq" id="WP_376838194.1">
    <property type="nucleotide sequence ID" value="NZ_JBHMAU010000022.1"/>
</dbReference>
<reference evidence="1 2" key="1">
    <citation type="submission" date="2024-09" db="EMBL/GenBank/DDBJ databases">
        <authorList>
            <person name="Sun Q."/>
            <person name="Mori K."/>
        </authorList>
    </citation>
    <scope>NUCLEOTIDE SEQUENCE [LARGE SCALE GENOMIC DNA]</scope>
    <source>
        <strain evidence="1 2">JCM 11683</strain>
    </source>
</reference>
<proteinExistence type="predicted"/>
<organism evidence="1 2">
    <name type="scientific">Brevibacterium otitidis</name>
    <dbReference type="NCBI Taxonomy" id="53364"/>
    <lineage>
        <taxon>Bacteria</taxon>
        <taxon>Bacillati</taxon>
        <taxon>Actinomycetota</taxon>
        <taxon>Actinomycetes</taxon>
        <taxon>Micrococcales</taxon>
        <taxon>Brevibacteriaceae</taxon>
        <taxon>Brevibacterium</taxon>
    </lineage>
</organism>
<dbReference type="EMBL" id="JBHMAU010000022">
    <property type="protein sequence ID" value="MFB9775241.1"/>
    <property type="molecule type" value="Genomic_DNA"/>
</dbReference>
<dbReference type="Pfam" id="PF13707">
    <property type="entry name" value="RloB"/>
    <property type="match status" value="1"/>
</dbReference>
<dbReference type="Proteomes" id="UP001589707">
    <property type="component" value="Unassembled WGS sequence"/>
</dbReference>
<gene>
    <name evidence="1" type="ORF">ACFFN1_02250</name>
</gene>